<evidence type="ECO:0000256" key="3">
    <source>
        <dbReference type="ARBA" id="ARBA00038502"/>
    </source>
</evidence>
<reference evidence="5 6" key="1">
    <citation type="submission" date="2016-11" db="EMBL/GenBank/DDBJ databases">
        <title>Paenibacillus species isolates.</title>
        <authorList>
            <person name="Beno S.M."/>
        </authorList>
    </citation>
    <scope>NUCLEOTIDE SEQUENCE [LARGE SCALE GENOMIC DNA]</scope>
    <source>
        <strain evidence="5 6">FSL H8-0246</strain>
    </source>
</reference>
<dbReference type="GO" id="GO:0008999">
    <property type="term" value="F:protein-N-terminal-alanine acetyltransferase activity"/>
    <property type="evidence" value="ECO:0007669"/>
    <property type="project" value="TreeGrafter"/>
</dbReference>
<dbReference type="SUPFAM" id="SSF55729">
    <property type="entry name" value="Acyl-CoA N-acyltransferases (Nat)"/>
    <property type="match status" value="1"/>
</dbReference>
<dbReference type="EMBL" id="MRTJ01000011">
    <property type="protein sequence ID" value="OMF11159.1"/>
    <property type="molecule type" value="Genomic_DNA"/>
</dbReference>
<organism evidence="5 6">
    <name type="scientific">Paenibacillus amylolyticus</name>
    <dbReference type="NCBI Taxonomy" id="1451"/>
    <lineage>
        <taxon>Bacteria</taxon>
        <taxon>Bacillati</taxon>
        <taxon>Bacillota</taxon>
        <taxon>Bacilli</taxon>
        <taxon>Bacillales</taxon>
        <taxon>Paenibacillaceae</taxon>
        <taxon>Paenibacillus</taxon>
    </lineage>
</organism>
<dbReference type="RefSeq" id="WP_076333290.1">
    <property type="nucleotide sequence ID" value="NZ_MRTJ01000011.1"/>
</dbReference>
<dbReference type="InterPro" id="IPR016181">
    <property type="entry name" value="Acyl_CoA_acyltransferase"/>
</dbReference>
<evidence type="ECO:0000259" key="4">
    <source>
        <dbReference type="PROSITE" id="PS51186"/>
    </source>
</evidence>
<dbReference type="InterPro" id="IPR000182">
    <property type="entry name" value="GNAT_dom"/>
</dbReference>
<name>A0A1R1BMU7_PAEAM</name>
<dbReference type="GO" id="GO:0005737">
    <property type="term" value="C:cytoplasm"/>
    <property type="evidence" value="ECO:0007669"/>
    <property type="project" value="TreeGrafter"/>
</dbReference>
<feature type="domain" description="N-acetyltransferase" evidence="4">
    <location>
        <begin position="3"/>
        <end position="164"/>
    </location>
</feature>
<proteinExistence type="inferred from homology"/>
<dbReference type="OrthoDB" id="9801656at2"/>
<comment type="caution">
    <text evidence="5">The sequence shown here is derived from an EMBL/GenBank/DDBJ whole genome shotgun (WGS) entry which is preliminary data.</text>
</comment>
<dbReference type="PANTHER" id="PTHR43792:SF8">
    <property type="entry name" value="[RIBOSOMAL PROTEIN US5]-ALANINE N-ACETYLTRANSFERASE"/>
    <property type="match status" value="1"/>
</dbReference>
<dbReference type="PANTHER" id="PTHR43792">
    <property type="entry name" value="GNAT FAMILY, PUTATIVE (AFU_ORTHOLOGUE AFUA_3G00765)-RELATED-RELATED"/>
    <property type="match status" value="1"/>
</dbReference>
<dbReference type="Pfam" id="PF13302">
    <property type="entry name" value="Acetyltransf_3"/>
    <property type="match status" value="1"/>
</dbReference>
<dbReference type="InterPro" id="IPR051531">
    <property type="entry name" value="N-acetyltransferase"/>
</dbReference>
<sequence length="181" mass="21048">MNIVIEKLKVTDIESLYEFEIENRIFFEEMVPSRGDDYYIPEVFKVRNESLLNEQVKGLSFFYLIKDENNSILGRINLVYIDDSDKIGFLGYRVGQIHTGKGVAKKALKLLLNTTVDLDIKEVKAKTTTNNIASQKVLEQNGFEYIETSDKEFEMNGQMLKFITYKWTNKHYFNHHSDAAV</sequence>
<dbReference type="Gene3D" id="3.40.630.30">
    <property type="match status" value="1"/>
</dbReference>
<evidence type="ECO:0000256" key="1">
    <source>
        <dbReference type="ARBA" id="ARBA00022679"/>
    </source>
</evidence>
<evidence type="ECO:0000256" key="2">
    <source>
        <dbReference type="ARBA" id="ARBA00023315"/>
    </source>
</evidence>
<keyword evidence="1 5" id="KW-0808">Transferase</keyword>
<evidence type="ECO:0000313" key="5">
    <source>
        <dbReference type="EMBL" id="OMF11159.1"/>
    </source>
</evidence>
<dbReference type="Proteomes" id="UP000187134">
    <property type="component" value="Unassembled WGS sequence"/>
</dbReference>
<dbReference type="PROSITE" id="PS51186">
    <property type="entry name" value="GNAT"/>
    <property type="match status" value="1"/>
</dbReference>
<dbReference type="AlphaFoldDB" id="A0A1R1BMU7"/>
<protein>
    <submittedName>
        <fullName evidence="5">GNAT family N-acetyltransferase</fullName>
    </submittedName>
</protein>
<gene>
    <name evidence="5" type="ORF">BK131_22270</name>
</gene>
<keyword evidence="2" id="KW-0012">Acyltransferase</keyword>
<accession>A0A1R1BMU7</accession>
<comment type="similarity">
    <text evidence="3">Belongs to the acetyltransferase family. RimJ subfamily.</text>
</comment>
<evidence type="ECO:0000313" key="6">
    <source>
        <dbReference type="Proteomes" id="UP000187134"/>
    </source>
</evidence>